<name>A0A6C0L943_9ZZZZ</name>
<dbReference type="AlphaFoldDB" id="A0A6C0L943"/>
<sequence>MIHEEEIQLYKGKHFLSTVNLKKKTPIVIAFDLDETLGSFADLETLWSSIKSFHTNQCNVDFNKLLDLYPEFLRYGILPILAFLYQKKRKGVCDNVYIYTNNQCSPEWSRLIAKYFDYKLGCETELFDKIICAFKVNNKIVEVGRTSHNKSYNDFIKCTILPKKTRLCFVDNTHFNEMVNDNVYYIQPKSYVHHLSSETILDRFLGSELCRNSVIDTEQYLFSDYLYGQFFKRGFFNNSHVTKKMLETDIVVAQKMMYYIKEFFYVANKKARTKKIKYPIGRFTKKKRS</sequence>
<organism evidence="1">
    <name type="scientific">viral metagenome</name>
    <dbReference type="NCBI Taxonomy" id="1070528"/>
    <lineage>
        <taxon>unclassified sequences</taxon>
        <taxon>metagenomes</taxon>
        <taxon>organismal metagenomes</taxon>
    </lineage>
</organism>
<proteinExistence type="predicted"/>
<evidence type="ECO:0000313" key="1">
    <source>
        <dbReference type="EMBL" id="QHU26615.1"/>
    </source>
</evidence>
<reference evidence="1" key="1">
    <citation type="journal article" date="2020" name="Nature">
        <title>Giant virus diversity and host interactions through global metagenomics.</title>
        <authorList>
            <person name="Schulz F."/>
            <person name="Roux S."/>
            <person name="Paez-Espino D."/>
            <person name="Jungbluth S."/>
            <person name="Walsh D.A."/>
            <person name="Denef V.J."/>
            <person name="McMahon K.D."/>
            <person name="Konstantinidis K.T."/>
            <person name="Eloe-Fadrosh E.A."/>
            <person name="Kyrpides N.C."/>
            <person name="Woyke T."/>
        </authorList>
    </citation>
    <scope>NUCLEOTIDE SEQUENCE</scope>
    <source>
        <strain evidence="1">GVMAG-M-3300027759-42</strain>
    </source>
</reference>
<dbReference type="EMBL" id="MN740443">
    <property type="protein sequence ID" value="QHU26615.1"/>
    <property type="molecule type" value="Genomic_DNA"/>
</dbReference>
<accession>A0A6C0L943</accession>
<protein>
    <submittedName>
        <fullName evidence="1">Uncharacterized protein</fullName>
    </submittedName>
</protein>